<feature type="signal peptide" evidence="1">
    <location>
        <begin position="1"/>
        <end position="24"/>
    </location>
</feature>
<reference evidence="2 3" key="1">
    <citation type="submission" date="2021-05" db="EMBL/GenBank/DDBJ databases">
        <title>The draft genome of Geobacter luticola JCM 17780.</title>
        <authorList>
            <person name="Xu Z."/>
            <person name="Masuda Y."/>
            <person name="Itoh H."/>
            <person name="Senoo K."/>
        </authorList>
    </citation>
    <scope>NUCLEOTIDE SEQUENCE [LARGE SCALE GENOMIC DNA]</scope>
    <source>
        <strain evidence="2 3">JCM 17780</strain>
    </source>
</reference>
<feature type="chain" id="PRO_5046820221" evidence="1">
    <location>
        <begin position="25"/>
        <end position="451"/>
    </location>
</feature>
<evidence type="ECO:0000256" key="1">
    <source>
        <dbReference type="SAM" id="SignalP"/>
    </source>
</evidence>
<keyword evidence="2" id="KW-0418">Kinase</keyword>
<evidence type="ECO:0000313" key="2">
    <source>
        <dbReference type="EMBL" id="MBT0651574.1"/>
    </source>
</evidence>
<evidence type="ECO:0000313" key="3">
    <source>
        <dbReference type="Proteomes" id="UP000756860"/>
    </source>
</evidence>
<dbReference type="Proteomes" id="UP000756860">
    <property type="component" value="Unassembled WGS sequence"/>
</dbReference>
<keyword evidence="2" id="KW-0808">Transferase</keyword>
<keyword evidence="1" id="KW-0732">Signal</keyword>
<accession>A0ABS5S887</accession>
<dbReference type="GO" id="GO:0016301">
    <property type="term" value="F:kinase activity"/>
    <property type="evidence" value="ECO:0007669"/>
    <property type="project" value="UniProtKB-KW"/>
</dbReference>
<keyword evidence="3" id="KW-1185">Reference proteome</keyword>
<dbReference type="EMBL" id="JAHCVK010000001">
    <property type="protein sequence ID" value="MBT0651574.1"/>
    <property type="molecule type" value="Genomic_DNA"/>
</dbReference>
<protein>
    <submittedName>
        <fullName evidence="2">Histidine kinase</fullName>
    </submittedName>
</protein>
<organism evidence="2 3">
    <name type="scientific">Geomobilimonas luticola</name>
    <dbReference type="NCBI Taxonomy" id="1114878"/>
    <lineage>
        <taxon>Bacteria</taxon>
        <taxon>Pseudomonadati</taxon>
        <taxon>Thermodesulfobacteriota</taxon>
        <taxon>Desulfuromonadia</taxon>
        <taxon>Geobacterales</taxon>
        <taxon>Geobacteraceae</taxon>
        <taxon>Geomobilimonas</taxon>
    </lineage>
</organism>
<proteinExistence type="predicted"/>
<gene>
    <name evidence="2" type="ORF">KI810_00770</name>
</gene>
<comment type="caution">
    <text evidence="2">The sequence shown here is derived from an EMBL/GenBank/DDBJ whole genome shotgun (WGS) entry which is preliminary data.</text>
</comment>
<name>A0ABS5S887_9BACT</name>
<sequence>MKKRLLAVAAASALTVATAVPALALENEFHGLFRLRGFIENFNDGGAGAVTPINNPRTKSYFEQRARLMYIAKANDDLKLVTHFEIDSRWGDNSYATGRGQGGGIGADTTNLETKNVYLDFNIPSTPVNVKLGIQGFDDGYKGIIFNNDAAGVVAKAKTGFGSLGGAFFRFDDAVTGGSYLEGTVTNTTPGYLTRDLVNLNAKFNVTKDVKLGADWYLLYSDVLRQTQDRTAINMFGVNAEAKVGPATIDGFVLYQTGKLGSAAAIGNSQKVSAFAGNVGAKLKAGPGTLRTNALYISGDKSSSSSVRNDFQTVADRTVNQAAHAFYAAEMQILLRNKYNMNSDRAIVQNLNNNRQGIYGGFVGYDLAIDKFFVFSNVGAAAISRDTNGANRGGDFLGTEVNTEVGYKLFDNMTTSVQAGYMFLGNYYKPVTTGSWPENPYTAKVQVNYTF</sequence>